<sequence>MRDDYLLLILVPELIQVAQERYSILQQISELKPVGRHLLAVSTKLSEITIRTHLTIMKEQGLIEIHPSGITLSRKGETLLLSFFDALYKDPTVEEMEEELTKILSMEKVIVIKGDSNSSKDTQKNIGYQMAYELTRAIRDDSIVAVGGGPILSRMTELLPQLADSSSMKVTVVPVRGGFGAEIGYQANMIAAKTAKKLGGNYKLLHVPDGISPNLIRRIREEVPDTAEVESLIHRADVLAISIENARDMAKIHKLPLHVCERLHDEGVCGETLGLYADINGKIRYQMYNLGLSSDDLQSVSHVLIAAGGKNKGEAILAMARAGVRGVLITDEGAGKQILSLVKKQ</sequence>
<dbReference type="InterPro" id="IPR051054">
    <property type="entry name" value="SorC_transcr_regulators"/>
</dbReference>
<keyword evidence="3" id="KW-0238">DNA-binding</keyword>
<dbReference type="AlphaFoldDB" id="A0A1B3WDG5"/>
<proteinExistence type="inferred from homology"/>
<evidence type="ECO:0000256" key="1">
    <source>
        <dbReference type="ARBA" id="ARBA00010466"/>
    </source>
</evidence>
<evidence type="ECO:0000256" key="4">
    <source>
        <dbReference type="ARBA" id="ARBA00023163"/>
    </source>
</evidence>
<dbReference type="InterPro" id="IPR048715">
    <property type="entry name" value="CggR_N"/>
</dbReference>
<evidence type="ECO:0000313" key="8">
    <source>
        <dbReference type="Proteomes" id="UP000094757"/>
    </source>
</evidence>
<comment type="similarity">
    <text evidence="1">Belongs to the SorC transcriptional regulatory family.</text>
</comment>
<dbReference type="EMBL" id="CP017037">
    <property type="protein sequence ID" value="AOH39002.1"/>
    <property type="molecule type" value="Genomic_DNA"/>
</dbReference>
<dbReference type="InterPro" id="IPR007324">
    <property type="entry name" value="Sugar-bd_dom_put"/>
</dbReference>
<accession>A0A1B3WDG5</accession>
<dbReference type="SUPFAM" id="SSF100950">
    <property type="entry name" value="NagB/RpiA/CoA transferase-like"/>
    <property type="match status" value="1"/>
</dbReference>
<feature type="domain" description="CggR N-terminal DNA binding" evidence="6">
    <location>
        <begin position="17"/>
        <end position="82"/>
    </location>
</feature>
<evidence type="ECO:0000256" key="3">
    <source>
        <dbReference type="ARBA" id="ARBA00023125"/>
    </source>
</evidence>
<dbReference type="Gene3D" id="1.10.10.10">
    <property type="entry name" value="Winged helix-like DNA-binding domain superfamily/Winged helix DNA-binding domain"/>
    <property type="match status" value="1"/>
</dbReference>
<keyword evidence="4" id="KW-0804">Transcription</keyword>
<dbReference type="Pfam" id="PF04198">
    <property type="entry name" value="Sugar-bind"/>
    <property type="match status" value="1"/>
</dbReference>
<name>A0A1B3WDG5_9FIRM</name>
<dbReference type="KEGG" id="dpn:BCB69_02850"/>
<evidence type="ECO:0000259" key="5">
    <source>
        <dbReference type="Pfam" id="PF04198"/>
    </source>
</evidence>
<dbReference type="PANTHER" id="PTHR34294:SF5">
    <property type="entry name" value="CENTRAL GLYCOLYTIC GENES REGULATOR"/>
    <property type="match status" value="1"/>
</dbReference>
<dbReference type="GO" id="GO:0003677">
    <property type="term" value="F:DNA binding"/>
    <property type="evidence" value="ECO:0007669"/>
    <property type="project" value="UniProtKB-KW"/>
</dbReference>
<dbReference type="InterPro" id="IPR036388">
    <property type="entry name" value="WH-like_DNA-bd_sf"/>
</dbReference>
<organism evidence="7 8">
    <name type="scientific">Dialister pneumosintes</name>
    <dbReference type="NCBI Taxonomy" id="39950"/>
    <lineage>
        <taxon>Bacteria</taxon>
        <taxon>Bacillati</taxon>
        <taxon>Bacillota</taxon>
        <taxon>Negativicutes</taxon>
        <taxon>Veillonellales</taxon>
        <taxon>Veillonellaceae</taxon>
        <taxon>Dialister</taxon>
    </lineage>
</organism>
<dbReference type="GO" id="GO:0030246">
    <property type="term" value="F:carbohydrate binding"/>
    <property type="evidence" value="ECO:0007669"/>
    <property type="project" value="InterPro"/>
</dbReference>
<reference evidence="8" key="1">
    <citation type="submission" date="2016-08" db="EMBL/GenBank/DDBJ databases">
        <authorList>
            <person name="Holder M.E."/>
            <person name="Ajami N.J."/>
            <person name="Petrosino J.F."/>
        </authorList>
    </citation>
    <scope>NUCLEOTIDE SEQUENCE [LARGE SCALE GENOMIC DNA]</scope>
    <source>
        <strain evidence="8">F0677</strain>
    </source>
</reference>
<dbReference type="InterPro" id="IPR037171">
    <property type="entry name" value="NagB/RpiA_transferase-like"/>
</dbReference>
<dbReference type="RefSeq" id="WP_022514122.1">
    <property type="nucleotide sequence ID" value="NZ_CP017037.1"/>
</dbReference>
<dbReference type="Pfam" id="PF21715">
    <property type="entry name" value="CggR_N"/>
    <property type="match status" value="1"/>
</dbReference>
<dbReference type="SUPFAM" id="SSF46785">
    <property type="entry name" value="Winged helix' DNA-binding domain"/>
    <property type="match status" value="1"/>
</dbReference>
<evidence type="ECO:0000313" key="7">
    <source>
        <dbReference type="EMBL" id="AOH39002.1"/>
    </source>
</evidence>
<evidence type="ECO:0000256" key="2">
    <source>
        <dbReference type="ARBA" id="ARBA00023015"/>
    </source>
</evidence>
<protein>
    <submittedName>
        <fullName evidence="7">Uncharacterized protein</fullName>
    </submittedName>
</protein>
<dbReference type="STRING" id="39950.BCB69_02850"/>
<evidence type="ECO:0000259" key="6">
    <source>
        <dbReference type="Pfam" id="PF21715"/>
    </source>
</evidence>
<feature type="domain" description="Sugar-binding" evidence="5">
    <location>
        <begin position="95"/>
        <end position="340"/>
    </location>
</feature>
<dbReference type="PANTHER" id="PTHR34294">
    <property type="entry name" value="TRANSCRIPTIONAL REGULATOR-RELATED"/>
    <property type="match status" value="1"/>
</dbReference>
<dbReference type="Gene3D" id="3.40.50.1360">
    <property type="match status" value="1"/>
</dbReference>
<gene>
    <name evidence="7" type="ORF">BCB69_02850</name>
</gene>
<keyword evidence="2" id="KW-0805">Transcription regulation</keyword>
<dbReference type="Proteomes" id="UP000094757">
    <property type="component" value="Chromosome"/>
</dbReference>
<dbReference type="InterPro" id="IPR036390">
    <property type="entry name" value="WH_DNA-bd_sf"/>
</dbReference>